<accession>K2S0E4</accession>
<dbReference type="GO" id="GO:0005634">
    <property type="term" value="C:nucleus"/>
    <property type="evidence" value="ECO:0007669"/>
    <property type="project" value="InterPro"/>
</dbReference>
<dbReference type="InParanoid" id="K2S0E4"/>
<name>K2S0E4_MACPH</name>
<evidence type="ECO:0000259" key="7">
    <source>
        <dbReference type="PROSITE" id="PS50048"/>
    </source>
</evidence>
<dbReference type="GO" id="GO:0008270">
    <property type="term" value="F:zinc ion binding"/>
    <property type="evidence" value="ECO:0007669"/>
    <property type="project" value="InterPro"/>
</dbReference>
<keyword evidence="4" id="KW-0804">Transcription</keyword>
<keyword evidence="2" id="KW-0805">Transcription regulation</keyword>
<evidence type="ECO:0000256" key="6">
    <source>
        <dbReference type="SAM" id="MobiDB-lite"/>
    </source>
</evidence>
<keyword evidence="5" id="KW-0539">Nucleus</keyword>
<reference evidence="8 9" key="1">
    <citation type="journal article" date="2012" name="BMC Genomics">
        <title>Tools to kill: Genome of one of the most destructive plant pathogenic fungi Macrophomina phaseolina.</title>
        <authorList>
            <person name="Islam M.S."/>
            <person name="Haque M.S."/>
            <person name="Islam M.M."/>
            <person name="Emdad E.M."/>
            <person name="Halim A."/>
            <person name="Hossen Q.M.M."/>
            <person name="Hossain M.Z."/>
            <person name="Ahmed B."/>
            <person name="Rahim S."/>
            <person name="Rahman M.S."/>
            <person name="Alam M.M."/>
            <person name="Hou S."/>
            <person name="Wan X."/>
            <person name="Saito J.A."/>
            <person name="Alam M."/>
        </authorList>
    </citation>
    <scope>NUCLEOTIDE SEQUENCE [LARGE SCALE GENOMIC DNA]</scope>
    <source>
        <strain evidence="8 9">MS6</strain>
    </source>
</reference>
<dbReference type="eggNOG" id="ENOG502SZVK">
    <property type="taxonomic scope" value="Eukaryota"/>
</dbReference>
<dbReference type="InterPro" id="IPR036864">
    <property type="entry name" value="Zn2-C6_fun-type_DNA-bd_sf"/>
</dbReference>
<evidence type="ECO:0000256" key="5">
    <source>
        <dbReference type="ARBA" id="ARBA00023242"/>
    </source>
</evidence>
<dbReference type="GO" id="GO:0045122">
    <property type="term" value="P:aflatoxin biosynthetic process"/>
    <property type="evidence" value="ECO:0007669"/>
    <property type="project" value="InterPro"/>
</dbReference>
<feature type="domain" description="Zn(2)-C6 fungal-type" evidence="7">
    <location>
        <begin position="13"/>
        <end position="45"/>
    </location>
</feature>
<dbReference type="GO" id="GO:0000981">
    <property type="term" value="F:DNA-binding transcription factor activity, RNA polymerase II-specific"/>
    <property type="evidence" value="ECO:0007669"/>
    <property type="project" value="InterPro"/>
</dbReference>
<feature type="region of interest" description="Disordered" evidence="6">
    <location>
        <begin position="39"/>
        <end position="78"/>
    </location>
</feature>
<dbReference type="Proteomes" id="UP000007129">
    <property type="component" value="Unassembled WGS sequence"/>
</dbReference>
<protein>
    <recommendedName>
        <fullName evidence="7">Zn(2)-C6 fungal-type domain-containing protein</fullName>
    </recommendedName>
</protein>
<organism evidence="8 9">
    <name type="scientific">Macrophomina phaseolina (strain MS6)</name>
    <name type="common">Charcoal rot fungus</name>
    <dbReference type="NCBI Taxonomy" id="1126212"/>
    <lineage>
        <taxon>Eukaryota</taxon>
        <taxon>Fungi</taxon>
        <taxon>Dikarya</taxon>
        <taxon>Ascomycota</taxon>
        <taxon>Pezizomycotina</taxon>
        <taxon>Dothideomycetes</taxon>
        <taxon>Dothideomycetes incertae sedis</taxon>
        <taxon>Botryosphaeriales</taxon>
        <taxon>Botryosphaeriaceae</taxon>
        <taxon>Macrophomina</taxon>
    </lineage>
</organism>
<dbReference type="GO" id="GO:0003677">
    <property type="term" value="F:DNA binding"/>
    <property type="evidence" value="ECO:0007669"/>
    <property type="project" value="UniProtKB-KW"/>
</dbReference>
<dbReference type="EMBL" id="AHHD01000207">
    <property type="protein sequence ID" value="EKG18432.1"/>
    <property type="molecule type" value="Genomic_DNA"/>
</dbReference>
<gene>
    <name evidence="8" type="ORF">MPH_04234</name>
</gene>
<keyword evidence="1" id="KW-0479">Metal-binding</keyword>
<dbReference type="PROSITE" id="PS50048">
    <property type="entry name" value="ZN2_CY6_FUNGAL_2"/>
    <property type="match status" value="1"/>
</dbReference>
<evidence type="ECO:0000256" key="2">
    <source>
        <dbReference type="ARBA" id="ARBA00023015"/>
    </source>
</evidence>
<dbReference type="PROSITE" id="PS00463">
    <property type="entry name" value="ZN2_CY6_FUNGAL_1"/>
    <property type="match status" value="1"/>
</dbReference>
<comment type="caution">
    <text evidence="8">The sequence shown here is derived from an EMBL/GenBank/DDBJ whole genome shotgun (WGS) entry which is preliminary data.</text>
</comment>
<dbReference type="HOGENOM" id="CLU_790051_0_0_1"/>
<evidence type="ECO:0000256" key="4">
    <source>
        <dbReference type="ARBA" id="ARBA00023163"/>
    </source>
</evidence>
<evidence type="ECO:0000256" key="1">
    <source>
        <dbReference type="ARBA" id="ARBA00022723"/>
    </source>
</evidence>
<dbReference type="Pfam" id="PF00172">
    <property type="entry name" value="Zn_clus"/>
    <property type="match status" value="1"/>
</dbReference>
<dbReference type="VEuPathDB" id="FungiDB:MPH_04234"/>
<evidence type="ECO:0000313" key="8">
    <source>
        <dbReference type="EMBL" id="EKG18432.1"/>
    </source>
</evidence>
<evidence type="ECO:0000256" key="3">
    <source>
        <dbReference type="ARBA" id="ARBA00023125"/>
    </source>
</evidence>
<dbReference type="InterPro" id="IPR013700">
    <property type="entry name" value="AflR"/>
</dbReference>
<dbReference type="InterPro" id="IPR001138">
    <property type="entry name" value="Zn2Cys6_DnaBD"/>
</dbReference>
<evidence type="ECO:0000313" key="9">
    <source>
        <dbReference type="Proteomes" id="UP000007129"/>
    </source>
</evidence>
<sequence length="357" mass="38851">MKQKSSRPAWKTACDRCSEAKVKCTYEEARGACVRCARKSAACTKSPPAPRGRIPNARKKANSSEPKLAGELQAEPSTPEDLIAEPLAHPKLYSPQTAQTMDLMSLALQPGDGLWGDSACSPLAIDSCFSALSCLDRGIPWTPTSHDVKEVGPAPTALAEDQSGQTTYAPWSYACVCYEALVRAVDGMQRPSAEKKLLDSALCAGKEALNIVKGFLACKSAHEASAFFLLYLLMHKVICTYSEASAAESCSARSESRPSYSAAVEIRVGSYIVEREDEPMLKRRIIDLHAQRLRPLLEQVELRMKPLAQGCCWSMCAIIQKFVQEEADLLLKRTTDFAGNESGEVNLRLDLSSAGVI</sequence>
<dbReference type="SUPFAM" id="SSF57701">
    <property type="entry name" value="Zn2/Cys6 DNA-binding domain"/>
    <property type="match status" value="1"/>
</dbReference>
<dbReference type="Gene3D" id="4.10.240.10">
    <property type="entry name" value="Zn(2)-C6 fungal-type DNA-binding domain"/>
    <property type="match status" value="1"/>
</dbReference>
<proteinExistence type="predicted"/>
<dbReference type="AlphaFoldDB" id="K2S0E4"/>
<keyword evidence="3" id="KW-0238">DNA-binding</keyword>
<dbReference type="CDD" id="cd00067">
    <property type="entry name" value="GAL4"/>
    <property type="match status" value="1"/>
</dbReference>
<dbReference type="Pfam" id="PF08493">
    <property type="entry name" value="AflR"/>
    <property type="match status" value="1"/>
</dbReference>